<comment type="caution">
    <text evidence="1">The sequence shown here is derived from an EMBL/GenBank/DDBJ whole genome shotgun (WGS) entry which is preliminary data.</text>
</comment>
<gene>
    <name evidence="1" type="ORF">A3D01_03420</name>
</gene>
<dbReference type="Proteomes" id="UP000177169">
    <property type="component" value="Unassembled WGS sequence"/>
</dbReference>
<organism evidence="1 2">
    <name type="scientific">Candidatus Woesebacteria bacterium RIFCSPHIGHO2_02_FULL_39_13</name>
    <dbReference type="NCBI Taxonomy" id="1802505"/>
    <lineage>
        <taxon>Bacteria</taxon>
        <taxon>Candidatus Woeseibacteriota</taxon>
    </lineage>
</organism>
<accession>A0A1F7Z510</accession>
<reference evidence="1 2" key="1">
    <citation type="journal article" date="2016" name="Nat. Commun.">
        <title>Thousands of microbial genomes shed light on interconnected biogeochemical processes in an aquifer system.</title>
        <authorList>
            <person name="Anantharaman K."/>
            <person name="Brown C.T."/>
            <person name="Hug L.A."/>
            <person name="Sharon I."/>
            <person name="Castelle C.J."/>
            <person name="Probst A.J."/>
            <person name="Thomas B.C."/>
            <person name="Singh A."/>
            <person name="Wilkins M.J."/>
            <person name="Karaoz U."/>
            <person name="Brodie E.L."/>
            <person name="Williams K.H."/>
            <person name="Hubbard S.S."/>
            <person name="Banfield J.F."/>
        </authorList>
    </citation>
    <scope>NUCLEOTIDE SEQUENCE [LARGE SCALE GENOMIC DNA]</scope>
</reference>
<name>A0A1F7Z510_9BACT</name>
<evidence type="ECO:0000313" key="2">
    <source>
        <dbReference type="Proteomes" id="UP000177169"/>
    </source>
</evidence>
<evidence type="ECO:0000313" key="1">
    <source>
        <dbReference type="EMBL" id="OGM34564.1"/>
    </source>
</evidence>
<sequence>MSYEKILHTLSTSGAGDPLGFLSESERLGLDIFDPNSRQKEDPKPPLNGLWGKAAVAFLEIQKDCSYFDEVSCGSSVIKPSKRFRNLFGINEKNKTYELTVAVALGLGDDKNSRTAHVVLSMNNIIIDFDIRSINERGSKERLVVQRKIQDGNVDLLEAESSKSPAWRNYLETLRVIESIDNWQNSKICNNCLVKGQNIR</sequence>
<dbReference type="STRING" id="1802505.A3D01_03420"/>
<dbReference type="EMBL" id="MGGR01000005">
    <property type="protein sequence ID" value="OGM34564.1"/>
    <property type="molecule type" value="Genomic_DNA"/>
</dbReference>
<protein>
    <submittedName>
        <fullName evidence="1">Uncharacterized protein</fullName>
    </submittedName>
</protein>
<proteinExistence type="predicted"/>
<dbReference type="AlphaFoldDB" id="A0A1F7Z510"/>